<dbReference type="NCBIfam" id="NF045639">
    <property type="entry name" value="GCX_COOH"/>
    <property type="match status" value="1"/>
</dbReference>
<evidence type="ECO:0000256" key="4">
    <source>
        <dbReference type="ARBA" id="ARBA00022737"/>
    </source>
</evidence>
<dbReference type="Pfam" id="PF00560">
    <property type="entry name" value="LRR_1"/>
    <property type="match status" value="3"/>
</dbReference>
<dbReference type="EMBL" id="PDUD01000001">
    <property type="protein sequence ID" value="PHN08356.1"/>
    <property type="molecule type" value="Genomic_DNA"/>
</dbReference>
<dbReference type="PROSITE" id="PS50835">
    <property type="entry name" value="IG_LIKE"/>
    <property type="match status" value="2"/>
</dbReference>
<dbReference type="Gene3D" id="2.60.40.10">
    <property type="entry name" value="Immunoglobulins"/>
    <property type="match status" value="2"/>
</dbReference>
<dbReference type="CDD" id="cd00096">
    <property type="entry name" value="Ig"/>
    <property type="match status" value="2"/>
</dbReference>
<evidence type="ECO:0000256" key="2">
    <source>
        <dbReference type="ARBA" id="ARBA00022614"/>
    </source>
</evidence>
<evidence type="ECO:0000313" key="8">
    <source>
        <dbReference type="Proteomes" id="UP000223913"/>
    </source>
</evidence>
<proteinExistence type="predicted"/>
<dbReference type="Pfam" id="PF18962">
    <property type="entry name" value="Por_Secre_tail"/>
    <property type="match status" value="1"/>
</dbReference>
<keyword evidence="5" id="KW-1015">Disulfide bond</keyword>
<feature type="domain" description="Ig-like" evidence="6">
    <location>
        <begin position="339"/>
        <end position="423"/>
    </location>
</feature>
<comment type="caution">
    <text evidence="7">The sequence shown here is derived from an EMBL/GenBank/DDBJ whole genome shotgun (WGS) entry which is preliminary data.</text>
</comment>
<evidence type="ECO:0000256" key="1">
    <source>
        <dbReference type="ARBA" id="ARBA00004196"/>
    </source>
</evidence>
<dbReference type="InterPro" id="IPR001611">
    <property type="entry name" value="Leu-rich_rpt"/>
</dbReference>
<reference evidence="7 8" key="1">
    <citation type="submission" date="2017-10" db="EMBL/GenBank/DDBJ databases">
        <title>The draft genome sequence of Lewinella nigricans NBRC 102662.</title>
        <authorList>
            <person name="Wang K."/>
        </authorList>
    </citation>
    <scope>NUCLEOTIDE SEQUENCE [LARGE SCALE GENOMIC DNA]</scope>
    <source>
        <strain evidence="7 8">NBRC 102662</strain>
    </source>
</reference>
<dbReference type="SMART" id="SM00364">
    <property type="entry name" value="LRR_BAC"/>
    <property type="match status" value="8"/>
</dbReference>
<evidence type="ECO:0000256" key="3">
    <source>
        <dbReference type="ARBA" id="ARBA00022729"/>
    </source>
</evidence>
<dbReference type="SMART" id="SM00369">
    <property type="entry name" value="LRR_TYP"/>
    <property type="match status" value="7"/>
</dbReference>
<dbReference type="PROSITE" id="PS51450">
    <property type="entry name" value="LRR"/>
    <property type="match status" value="3"/>
</dbReference>
<evidence type="ECO:0000256" key="5">
    <source>
        <dbReference type="ARBA" id="ARBA00023157"/>
    </source>
</evidence>
<gene>
    <name evidence="7" type="ORF">CRP01_00135</name>
</gene>
<accession>A0A2D0NJ19</accession>
<keyword evidence="2" id="KW-0433">Leucine-rich repeat</keyword>
<evidence type="ECO:0000313" key="7">
    <source>
        <dbReference type="EMBL" id="PHN08356.1"/>
    </source>
</evidence>
<keyword evidence="8" id="KW-1185">Reference proteome</keyword>
<dbReference type="AlphaFoldDB" id="A0A2D0NJ19"/>
<dbReference type="GO" id="GO:0030313">
    <property type="term" value="C:cell envelope"/>
    <property type="evidence" value="ECO:0007669"/>
    <property type="project" value="UniProtKB-SubCell"/>
</dbReference>
<keyword evidence="4" id="KW-0677">Repeat</keyword>
<feature type="domain" description="Ig-like" evidence="6">
    <location>
        <begin position="713"/>
        <end position="797"/>
    </location>
</feature>
<dbReference type="Gene3D" id="3.80.10.10">
    <property type="entry name" value="Ribonuclease Inhibitor"/>
    <property type="match status" value="2"/>
</dbReference>
<dbReference type="InterPro" id="IPR003599">
    <property type="entry name" value="Ig_sub"/>
</dbReference>
<evidence type="ECO:0000259" key="6">
    <source>
        <dbReference type="PROSITE" id="PS50835"/>
    </source>
</evidence>
<dbReference type="SUPFAM" id="SSF52058">
    <property type="entry name" value="L domain-like"/>
    <property type="match status" value="2"/>
</dbReference>
<dbReference type="NCBIfam" id="TIGR04183">
    <property type="entry name" value="Por_Secre_tail"/>
    <property type="match status" value="1"/>
</dbReference>
<dbReference type="SMART" id="SM00409">
    <property type="entry name" value="IG"/>
    <property type="match status" value="2"/>
</dbReference>
<sequence>MRALYAQNNKSDCMNRSLYYLLSAFALMYSTTIAATVPERSVPSHPKPTSTTIHSGLRSIYYENTTEDSLALAAFYLATDGSNWTVTWDLSEPMSTWYGVHLDGNGRVICLDLDGQDNCVSDRNSSGNNLSGDLTDLNLPDLTQLLLSNNQLTGPIPDFLGMPQLQVLDLGGNQLEQSVPDFSGLPVLEELFLAENQLTGEVPDFSACPMLTYLNLHDNMLTGTIPDLSNLPVLLDLILSDNQLSGIIPNFSGLPVLRSLVLSNNQLVGCLPAFSHTPALQVIFVKNNQLQCTVPEYLNLPSLLFLEIEHNRFTFEELLPNLNSINRVYNSGGHFKYFPQQPISVPAMLAGTLGGSITIDLIEDDTVSSNHYVWYKDGMLLEEIDGANELTISGLTGADAGTYSCEITNDLVPNLILYTNDINLFVGDGSESCRMLDSLALVSLYQATDGPNWVNSWDLTQPIHTWYGVTLDDNECVKWLYLRSNKLKGILPDLNLPNLIKLGLNVNDIMSPLPPFSYTPKLDYLELGGNQLTGPLPDLSNLQEVLILRFSGNYLSGQVPDFSLPKLTKLWLDFNALSGIIPDFTGMDMIEEIYLDHNYLEGTIPDFSQSATLKWIEFSDNRLIGTIPDFTNLPALERMYLANNDLTGCLPPLSNSPLIRRILVQGNNLSCTVPAFGGKPQFTDLYLQGNQFTFEDLLPHFSDLDLAVYTYAPQQKIFADTLIEADAGTSLVIDLMVDDTVSSNVYQWYKAGEFYQEVTGSNELSFNTLQLGDSGDYVCLITNPNLPDLSLMSRVITLQVEEVILPDCDDDMLTLDQDPVPADTYRAFSTVESAGSIAAFTAVTFVAGESVRLLPGFHAQAESEFLAYIDDCQAVAESTQELPKSVSALKSSPELKLKVYPNPGRGAIYVEYKLQENSRVRIVITDLTGRRLVVAANDVWQEAGTYRRPIDLQGLPSGMYQVQLFTDQGRAQQRLVVLD</sequence>
<dbReference type="InterPro" id="IPR026444">
    <property type="entry name" value="Secre_tail"/>
</dbReference>
<protein>
    <recommendedName>
        <fullName evidence="6">Ig-like domain-containing protein</fullName>
    </recommendedName>
</protein>
<dbReference type="InterPro" id="IPR055015">
    <property type="entry name" value="GCX_COOH"/>
</dbReference>
<dbReference type="SUPFAM" id="SSF48726">
    <property type="entry name" value="Immunoglobulin"/>
    <property type="match status" value="2"/>
</dbReference>
<dbReference type="Proteomes" id="UP000223913">
    <property type="component" value="Unassembled WGS sequence"/>
</dbReference>
<organism evidence="7 8">
    <name type="scientific">Flavilitoribacter nigricans (strain ATCC 23147 / DSM 23189 / NBRC 102662 / NCIMB 1420 / SS-2)</name>
    <name type="common">Lewinella nigricans</name>
    <dbReference type="NCBI Taxonomy" id="1122177"/>
    <lineage>
        <taxon>Bacteria</taxon>
        <taxon>Pseudomonadati</taxon>
        <taxon>Bacteroidota</taxon>
        <taxon>Saprospiria</taxon>
        <taxon>Saprospirales</taxon>
        <taxon>Lewinellaceae</taxon>
        <taxon>Flavilitoribacter</taxon>
    </lineage>
</organism>
<name>A0A2D0NJ19_FLAN2</name>
<dbReference type="PANTHER" id="PTHR48059:SF30">
    <property type="entry name" value="OS06G0587000 PROTEIN"/>
    <property type="match status" value="1"/>
</dbReference>
<dbReference type="InterPro" id="IPR013783">
    <property type="entry name" value="Ig-like_fold"/>
</dbReference>
<dbReference type="InterPro" id="IPR032675">
    <property type="entry name" value="LRR_dom_sf"/>
</dbReference>
<keyword evidence="3" id="KW-0732">Signal</keyword>
<dbReference type="InterPro" id="IPR051848">
    <property type="entry name" value="PGIP"/>
</dbReference>
<comment type="subcellular location">
    <subcellularLocation>
        <location evidence="1">Cell envelope</location>
    </subcellularLocation>
</comment>
<dbReference type="PANTHER" id="PTHR48059">
    <property type="entry name" value="POLYGALACTURONASE INHIBITOR 1"/>
    <property type="match status" value="1"/>
</dbReference>
<dbReference type="InterPro" id="IPR007110">
    <property type="entry name" value="Ig-like_dom"/>
</dbReference>
<dbReference type="OrthoDB" id="905070at2"/>
<dbReference type="InterPro" id="IPR036179">
    <property type="entry name" value="Ig-like_dom_sf"/>
</dbReference>
<dbReference type="InterPro" id="IPR003591">
    <property type="entry name" value="Leu-rich_rpt_typical-subtyp"/>
</dbReference>